<dbReference type="InterPro" id="IPR011057">
    <property type="entry name" value="Mss4-like_sf"/>
</dbReference>
<dbReference type="InterPro" id="IPR052355">
    <property type="entry name" value="CENP-V-like"/>
</dbReference>
<dbReference type="InterPro" id="IPR006913">
    <property type="entry name" value="CENP-V/GFA"/>
</dbReference>
<gene>
    <name evidence="5" type="ORF">F0U60_36970</name>
</gene>
<proteinExistence type="inferred from homology"/>
<name>A0ABY9X118_9BACT</name>
<evidence type="ECO:0000313" key="5">
    <source>
        <dbReference type="EMBL" id="WNG49093.1"/>
    </source>
</evidence>
<dbReference type="PROSITE" id="PS51891">
    <property type="entry name" value="CENP_V_GFA"/>
    <property type="match status" value="1"/>
</dbReference>
<keyword evidence="6" id="KW-1185">Reference proteome</keyword>
<dbReference type="Pfam" id="PF04828">
    <property type="entry name" value="GFA"/>
    <property type="match status" value="1"/>
</dbReference>
<dbReference type="RefSeq" id="WP_395806760.1">
    <property type="nucleotide sequence ID" value="NZ_CP043494.1"/>
</dbReference>
<dbReference type="SUPFAM" id="SSF51316">
    <property type="entry name" value="Mss4-like"/>
    <property type="match status" value="1"/>
</dbReference>
<feature type="domain" description="CENP-V/GFA" evidence="4">
    <location>
        <begin position="5"/>
        <end position="124"/>
    </location>
</feature>
<evidence type="ECO:0000256" key="1">
    <source>
        <dbReference type="ARBA" id="ARBA00005495"/>
    </source>
</evidence>
<evidence type="ECO:0000256" key="3">
    <source>
        <dbReference type="ARBA" id="ARBA00022833"/>
    </source>
</evidence>
<evidence type="ECO:0000256" key="2">
    <source>
        <dbReference type="ARBA" id="ARBA00022723"/>
    </source>
</evidence>
<dbReference type="PANTHER" id="PTHR28620:SF1">
    <property type="entry name" value="CENP-V_GFA DOMAIN-CONTAINING PROTEIN"/>
    <property type="match status" value="1"/>
</dbReference>
<sequence>MTSTYNGSCHCGGIRFQADINLGQGTTRCNCSICFKTRFWGAVVAPAAFRLLAGSEMLSTYRFGRKREQHPFCTVCGIRPFVIGDSPRRGTFYAVNVACLDGVDDAVLAEAPITYVDGRNDDWDAAPAETRHL</sequence>
<comment type="similarity">
    <text evidence="1">Belongs to the Gfa family.</text>
</comment>
<protein>
    <submittedName>
        <fullName evidence="5">GFA family protein</fullName>
    </submittedName>
</protein>
<dbReference type="PANTHER" id="PTHR28620">
    <property type="entry name" value="CENTROMERE PROTEIN V"/>
    <property type="match status" value="1"/>
</dbReference>
<dbReference type="Proteomes" id="UP001611383">
    <property type="component" value="Chromosome"/>
</dbReference>
<keyword evidence="3" id="KW-0862">Zinc</keyword>
<dbReference type="Gene3D" id="2.170.150.70">
    <property type="match status" value="1"/>
</dbReference>
<evidence type="ECO:0000259" key="4">
    <source>
        <dbReference type="PROSITE" id="PS51891"/>
    </source>
</evidence>
<reference evidence="5 6" key="1">
    <citation type="submission" date="2019-08" db="EMBL/GenBank/DDBJ databases">
        <title>Archangium and Cystobacter genomes.</title>
        <authorList>
            <person name="Chen I.-C.K."/>
            <person name="Wielgoss S."/>
        </authorList>
    </citation>
    <scope>NUCLEOTIDE SEQUENCE [LARGE SCALE GENOMIC DNA]</scope>
    <source>
        <strain evidence="5 6">Cbm 6</strain>
    </source>
</reference>
<dbReference type="EMBL" id="CP043494">
    <property type="protein sequence ID" value="WNG49093.1"/>
    <property type="molecule type" value="Genomic_DNA"/>
</dbReference>
<evidence type="ECO:0000313" key="6">
    <source>
        <dbReference type="Proteomes" id="UP001611383"/>
    </source>
</evidence>
<keyword evidence="2" id="KW-0479">Metal-binding</keyword>
<accession>A0ABY9X118</accession>
<organism evidence="5 6">
    <name type="scientific">Archangium minus</name>
    <dbReference type="NCBI Taxonomy" id="83450"/>
    <lineage>
        <taxon>Bacteria</taxon>
        <taxon>Pseudomonadati</taxon>
        <taxon>Myxococcota</taxon>
        <taxon>Myxococcia</taxon>
        <taxon>Myxococcales</taxon>
        <taxon>Cystobacterineae</taxon>
        <taxon>Archangiaceae</taxon>
        <taxon>Archangium</taxon>
    </lineage>
</organism>